<dbReference type="Gene3D" id="3.40.50.11320">
    <property type="match status" value="1"/>
</dbReference>
<evidence type="ECO:0000313" key="5">
    <source>
        <dbReference type="Proteomes" id="UP000050794"/>
    </source>
</evidence>
<keyword evidence="2" id="KW-0121">Carboxypeptidase</keyword>
<dbReference type="EC" id="3.4.16.-" evidence="2"/>
<dbReference type="Gene3D" id="3.40.50.1820">
    <property type="entry name" value="alpha/beta hydrolase"/>
    <property type="match status" value="1"/>
</dbReference>
<name>A0A183U2X2_TOXCA</name>
<sequence length="326" mass="36129">MGEIAGYYKRFQYQSSFTVDVLTVKGGGHMVPTDRPGPALQMIRSFIWDVPYSTKLPNGPGYTPLKPEYQTLLKISASVPIARSRISRLLSEPNELHVEQDSKRPAYKVGDPPAGSKEADRITALPGVTFAITFSHYSGYLPASNGNFLHYWLVESQGNPSTDPLILWLNGGPGCSSLGGLLTELGPFRPNPDGKTLYENQFAWNKVGNVLFIESPRDVGFSYRSNSVPADTIYNDDKTAEDNVLALQSFFERFPEYKNRDFYVTGESYAGVYTPTLTDLLIKRIQDKTMSYVNLKGLAIGNGILSSLQQINSAPQLLYYRGVLGK</sequence>
<dbReference type="FunFam" id="3.40.50.1820:FF:000540">
    <property type="entry name" value="Carboxypeptidase"/>
    <property type="match status" value="1"/>
</dbReference>
<evidence type="ECO:0000313" key="4">
    <source>
        <dbReference type="EMBL" id="VDM28559.1"/>
    </source>
</evidence>
<dbReference type="Pfam" id="PF00450">
    <property type="entry name" value="Peptidase_S10"/>
    <property type="match status" value="2"/>
</dbReference>
<dbReference type="PRINTS" id="PR00724">
    <property type="entry name" value="CRBOXYPTASEC"/>
</dbReference>
<organism evidence="5 6">
    <name type="scientific">Toxocara canis</name>
    <name type="common">Canine roundworm</name>
    <dbReference type="NCBI Taxonomy" id="6265"/>
    <lineage>
        <taxon>Eukaryota</taxon>
        <taxon>Metazoa</taxon>
        <taxon>Ecdysozoa</taxon>
        <taxon>Nematoda</taxon>
        <taxon>Chromadorea</taxon>
        <taxon>Rhabditida</taxon>
        <taxon>Spirurina</taxon>
        <taxon>Ascaridomorpha</taxon>
        <taxon>Ascaridoidea</taxon>
        <taxon>Toxocaridae</taxon>
        <taxon>Toxocara</taxon>
    </lineage>
</organism>
<dbReference type="GO" id="GO:0006508">
    <property type="term" value="P:proteolysis"/>
    <property type="evidence" value="ECO:0007669"/>
    <property type="project" value="UniProtKB-KW"/>
</dbReference>
<feature type="region of interest" description="Disordered" evidence="3">
    <location>
        <begin position="95"/>
        <end position="118"/>
    </location>
</feature>
<comment type="similarity">
    <text evidence="1 2">Belongs to the peptidase S10 family.</text>
</comment>
<evidence type="ECO:0000256" key="3">
    <source>
        <dbReference type="SAM" id="MobiDB-lite"/>
    </source>
</evidence>
<dbReference type="InterPro" id="IPR001563">
    <property type="entry name" value="Peptidase_S10"/>
</dbReference>
<keyword evidence="5" id="KW-1185">Reference proteome</keyword>
<keyword evidence="2" id="KW-0645">Protease</keyword>
<dbReference type="PROSITE" id="PS00131">
    <property type="entry name" value="CARBOXYPEPT_SER_SER"/>
    <property type="match status" value="1"/>
</dbReference>
<dbReference type="InterPro" id="IPR029058">
    <property type="entry name" value="AB_hydrolase_fold"/>
</dbReference>
<gene>
    <name evidence="4" type="ORF">TCNE_LOCUS2842</name>
</gene>
<dbReference type="SUPFAM" id="SSF53474">
    <property type="entry name" value="alpha/beta-Hydrolases"/>
    <property type="match status" value="2"/>
</dbReference>
<proteinExistence type="inferred from homology"/>
<feature type="compositionally biased region" description="Basic and acidic residues" evidence="3">
    <location>
        <begin position="95"/>
        <end position="104"/>
    </location>
</feature>
<dbReference type="PANTHER" id="PTHR11802">
    <property type="entry name" value="SERINE PROTEASE FAMILY S10 SERINE CARBOXYPEPTIDASE"/>
    <property type="match status" value="1"/>
</dbReference>
<protein>
    <recommendedName>
        <fullName evidence="2">Carboxypeptidase</fullName>
        <ecNumber evidence="2">3.4.16.-</ecNumber>
    </recommendedName>
</protein>
<dbReference type="GO" id="GO:0004185">
    <property type="term" value="F:serine-type carboxypeptidase activity"/>
    <property type="evidence" value="ECO:0007669"/>
    <property type="project" value="UniProtKB-UniRule"/>
</dbReference>
<evidence type="ECO:0000313" key="6">
    <source>
        <dbReference type="WBParaSite" id="TCNE_0000284201-mRNA-1"/>
    </source>
</evidence>
<dbReference type="InterPro" id="IPR018202">
    <property type="entry name" value="Ser_caboxypep_ser_AS"/>
</dbReference>
<reference evidence="6" key="1">
    <citation type="submission" date="2016-06" db="UniProtKB">
        <authorList>
            <consortium name="WormBaseParasite"/>
        </authorList>
    </citation>
    <scope>IDENTIFICATION</scope>
</reference>
<dbReference type="Proteomes" id="UP000050794">
    <property type="component" value="Unassembled WGS sequence"/>
</dbReference>
<dbReference type="AlphaFoldDB" id="A0A183U2X2"/>
<dbReference type="PROSITE" id="PS00560">
    <property type="entry name" value="CARBOXYPEPT_SER_HIS"/>
    <property type="match status" value="1"/>
</dbReference>
<keyword evidence="2" id="KW-0378">Hydrolase</keyword>
<evidence type="ECO:0000256" key="1">
    <source>
        <dbReference type="ARBA" id="ARBA00009431"/>
    </source>
</evidence>
<dbReference type="PANTHER" id="PTHR11802:SF201">
    <property type="entry name" value="CARBOXYPEPTIDASE"/>
    <property type="match status" value="1"/>
</dbReference>
<dbReference type="InterPro" id="IPR033124">
    <property type="entry name" value="Ser_caboxypep_his_AS"/>
</dbReference>
<reference evidence="4 5" key="2">
    <citation type="submission" date="2018-11" db="EMBL/GenBank/DDBJ databases">
        <authorList>
            <consortium name="Pathogen Informatics"/>
        </authorList>
    </citation>
    <scope>NUCLEOTIDE SEQUENCE [LARGE SCALE GENOMIC DNA]</scope>
</reference>
<evidence type="ECO:0000256" key="2">
    <source>
        <dbReference type="RuleBase" id="RU361156"/>
    </source>
</evidence>
<dbReference type="WBParaSite" id="TCNE_0000284201-mRNA-1">
    <property type="protein sequence ID" value="TCNE_0000284201-mRNA-1"/>
    <property type="gene ID" value="TCNE_0000284201"/>
</dbReference>
<dbReference type="EMBL" id="UYWY01003138">
    <property type="protein sequence ID" value="VDM28559.1"/>
    <property type="molecule type" value="Genomic_DNA"/>
</dbReference>
<accession>A0A183U2X2</accession>